<evidence type="ECO:0000313" key="1">
    <source>
        <dbReference type="EMBL" id="ELR73719.1"/>
    </source>
</evidence>
<comment type="caution">
    <text evidence="1">The sequence shown here is derived from an EMBL/GenBank/DDBJ whole genome shotgun (WGS) entry which is preliminary data.</text>
</comment>
<dbReference type="EMBL" id="AMZN01000002">
    <property type="protein sequence ID" value="ELR73719.1"/>
    <property type="molecule type" value="Genomic_DNA"/>
</dbReference>
<dbReference type="PATRIC" id="fig|1237149.3.peg.92"/>
<keyword evidence="2" id="KW-1185">Reference proteome</keyword>
<dbReference type="InterPro" id="IPR012347">
    <property type="entry name" value="Ferritin-like"/>
</dbReference>
<dbReference type="InterPro" id="IPR009078">
    <property type="entry name" value="Ferritin-like_SF"/>
</dbReference>
<evidence type="ECO:0000313" key="2">
    <source>
        <dbReference type="Proteomes" id="UP000011135"/>
    </source>
</evidence>
<sequence length="164" mass="18504">MANKMKNLEDLFKHELQDLYSAETQIIEALPKMAEKASNSELKNGFKTHLEETKKQKQRLEEVSTELGFDLKGTTCKAMQGLIREGEDIMKEDADKEVMDAALIAAAQRIEHYEIAGYGTVCTYAEKLGFTDIKNKLGETLEEEKKTDEKLNKVAKTVNEKAEA</sequence>
<dbReference type="CDD" id="cd07909">
    <property type="entry name" value="YciF"/>
    <property type="match status" value="1"/>
</dbReference>
<dbReference type="Gene3D" id="1.20.1260.10">
    <property type="match status" value="1"/>
</dbReference>
<gene>
    <name evidence="1" type="ORF">C900_01329</name>
</gene>
<dbReference type="STRING" id="1237149.C900_01329"/>
<dbReference type="InterPro" id="IPR047114">
    <property type="entry name" value="YciF"/>
</dbReference>
<dbReference type="eggNOG" id="COG3685">
    <property type="taxonomic scope" value="Bacteria"/>
</dbReference>
<dbReference type="Pfam" id="PF05974">
    <property type="entry name" value="DUF892"/>
    <property type="match status" value="1"/>
</dbReference>
<dbReference type="SUPFAM" id="SSF47240">
    <property type="entry name" value="Ferritin-like"/>
    <property type="match status" value="1"/>
</dbReference>
<dbReference type="AlphaFoldDB" id="L8K1C2"/>
<dbReference type="Proteomes" id="UP000011135">
    <property type="component" value="Unassembled WGS sequence"/>
</dbReference>
<dbReference type="PANTHER" id="PTHR30565">
    <property type="entry name" value="PROTEIN YCIF"/>
    <property type="match status" value="1"/>
</dbReference>
<protein>
    <submittedName>
        <fullName evidence="1">Uncharacterized protein</fullName>
    </submittedName>
</protein>
<proteinExistence type="predicted"/>
<dbReference type="InterPro" id="IPR010287">
    <property type="entry name" value="DUF892_YciF-like"/>
</dbReference>
<name>L8K1C2_9BACT</name>
<accession>L8K1C2</accession>
<dbReference type="PANTHER" id="PTHR30565:SF9">
    <property type="entry name" value="PROTEIN YCIF"/>
    <property type="match status" value="1"/>
</dbReference>
<reference evidence="1 2" key="1">
    <citation type="submission" date="2012-12" db="EMBL/GenBank/DDBJ databases">
        <title>Genome assembly of Fulvivirga imtechensis AK7.</title>
        <authorList>
            <person name="Nupur N."/>
            <person name="Khatri I."/>
            <person name="Kumar R."/>
            <person name="Subramanian S."/>
            <person name="Pinnaka A."/>
        </authorList>
    </citation>
    <scope>NUCLEOTIDE SEQUENCE [LARGE SCALE GENOMIC DNA]</scope>
    <source>
        <strain evidence="1 2">AK7</strain>
    </source>
</reference>
<organism evidence="1 2">
    <name type="scientific">Fulvivirga imtechensis AK7</name>
    <dbReference type="NCBI Taxonomy" id="1237149"/>
    <lineage>
        <taxon>Bacteria</taxon>
        <taxon>Pseudomonadati</taxon>
        <taxon>Bacteroidota</taxon>
        <taxon>Cytophagia</taxon>
        <taxon>Cytophagales</taxon>
        <taxon>Fulvivirgaceae</taxon>
        <taxon>Fulvivirga</taxon>
    </lineage>
</organism>